<dbReference type="InterPro" id="IPR008271">
    <property type="entry name" value="Ser/Thr_kinase_AS"/>
</dbReference>
<evidence type="ECO:0000313" key="6">
    <source>
        <dbReference type="EMBL" id="PHJ22924.1"/>
    </source>
</evidence>
<feature type="compositionally biased region" description="Basic and acidic residues" evidence="4">
    <location>
        <begin position="2707"/>
        <end position="2720"/>
    </location>
</feature>
<feature type="compositionally biased region" description="Low complexity" evidence="4">
    <location>
        <begin position="2578"/>
        <end position="2589"/>
    </location>
</feature>
<feature type="compositionally biased region" description="Low complexity" evidence="4">
    <location>
        <begin position="2555"/>
        <end position="2571"/>
    </location>
</feature>
<protein>
    <submittedName>
        <fullName evidence="6">Cam cdpk family</fullName>
    </submittedName>
</protein>
<evidence type="ECO:0000256" key="4">
    <source>
        <dbReference type="SAM" id="MobiDB-lite"/>
    </source>
</evidence>
<feature type="compositionally biased region" description="Low complexity" evidence="4">
    <location>
        <begin position="1389"/>
        <end position="1403"/>
    </location>
</feature>
<evidence type="ECO:0000256" key="2">
    <source>
        <dbReference type="ARBA" id="ARBA00022840"/>
    </source>
</evidence>
<feature type="binding site" evidence="3">
    <location>
        <position position="1954"/>
    </location>
    <ligand>
        <name>ATP</name>
        <dbReference type="ChEBI" id="CHEBI:30616"/>
    </ligand>
</feature>
<dbReference type="OrthoDB" id="331076at2759"/>
<dbReference type="InterPro" id="IPR011009">
    <property type="entry name" value="Kinase-like_dom_sf"/>
</dbReference>
<dbReference type="PANTHER" id="PTHR24347">
    <property type="entry name" value="SERINE/THREONINE-PROTEIN KINASE"/>
    <property type="match status" value="1"/>
</dbReference>
<feature type="compositionally biased region" description="Basic and acidic residues" evidence="4">
    <location>
        <begin position="2842"/>
        <end position="2851"/>
    </location>
</feature>
<feature type="region of interest" description="Disordered" evidence="4">
    <location>
        <begin position="477"/>
        <end position="534"/>
    </location>
</feature>
<feature type="compositionally biased region" description="Basic and acidic residues" evidence="4">
    <location>
        <begin position="324"/>
        <end position="333"/>
    </location>
</feature>
<feature type="region of interest" description="Disordered" evidence="4">
    <location>
        <begin position="674"/>
        <end position="711"/>
    </location>
</feature>
<keyword evidence="1 3" id="KW-0547">Nucleotide-binding</keyword>
<comment type="caution">
    <text evidence="6">The sequence shown here is derived from an EMBL/GenBank/DDBJ whole genome shotgun (WGS) entry which is preliminary data.</text>
</comment>
<dbReference type="SUPFAM" id="SSF56112">
    <property type="entry name" value="Protein kinase-like (PK-like)"/>
    <property type="match status" value="1"/>
</dbReference>
<feature type="region of interest" description="Disordered" evidence="4">
    <location>
        <begin position="1503"/>
        <end position="1545"/>
    </location>
</feature>
<dbReference type="SMART" id="SM00220">
    <property type="entry name" value="S_TKc"/>
    <property type="match status" value="1"/>
</dbReference>
<feature type="region of interest" description="Disordered" evidence="4">
    <location>
        <begin position="1137"/>
        <end position="1176"/>
    </location>
</feature>
<feature type="region of interest" description="Disordered" evidence="4">
    <location>
        <begin position="871"/>
        <end position="905"/>
    </location>
</feature>
<feature type="region of interest" description="Disordered" evidence="4">
    <location>
        <begin position="2753"/>
        <end position="2772"/>
    </location>
</feature>
<dbReference type="PROSITE" id="PS00107">
    <property type="entry name" value="PROTEIN_KINASE_ATP"/>
    <property type="match status" value="1"/>
</dbReference>
<feature type="region of interest" description="Disordered" evidence="4">
    <location>
        <begin position="1704"/>
        <end position="1731"/>
    </location>
</feature>
<feature type="compositionally biased region" description="Basic and acidic residues" evidence="4">
    <location>
        <begin position="1566"/>
        <end position="1577"/>
    </location>
</feature>
<dbReference type="InterPro" id="IPR017441">
    <property type="entry name" value="Protein_kinase_ATP_BS"/>
</dbReference>
<dbReference type="Gene3D" id="3.30.200.20">
    <property type="entry name" value="Phosphorylase Kinase, domain 1"/>
    <property type="match status" value="1"/>
</dbReference>
<feature type="compositionally biased region" description="Low complexity" evidence="4">
    <location>
        <begin position="1351"/>
        <end position="1381"/>
    </location>
</feature>
<evidence type="ECO:0000259" key="5">
    <source>
        <dbReference type="PROSITE" id="PS50011"/>
    </source>
</evidence>
<feature type="compositionally biased region" description="Low complexity" evidence="4">
    <location>
        <begin position="892"/>
        <end position="905"/>
    </location>
</feature>
<feature type="region of interest" description="Disordered" evidence="4">
    <location>
        <begin position="1560"/>
        <end position="1616"/>
    </location>
</feature>
<feature type="region of interest" description="Disordered" evidence="4">
    <location>
        <begin position="946"/>
        <end position="999"/>
    </location>
</feature>
<sequence length="2851" mass="303096">MAPDPPAATPQGTSTAGGAATAAVHPPGGEDSPLSVVGGVTTSGRLSPVAKRLRPEQQQQTPQVESLGKEASASGQLGSERRSSGGVTAEEERRRGLLCLPHSSPPAAPPCTFGQRVETDRPTTGRCEKTFIEDSLCCGETNRAPNTLLESGIRNYCTLDTGGSRVLGVESLDDVHTPRKGGAPARQASSLLHSTKSLSRSNSCCKRAAAALEEESVSSSSPFFKIDPFLSRSSTKNSSGRGSGCLSSPTVQLGPSTAEAVAGASEPVRSLSPSVRTGGPSSLPPCEQQQQQIRKRKDRHSTPGAETEKGGGTLTPATSNSRRTTSERDESRDFSSSALSRRTSKEVERFTARSPGAEENSVKRNGPMSPGISAPHMTFSVFLPSSSPPPSEGVCEDHLGGGHHRLGLKEGGEVSSPSFVACRTDSKKIVTQESCVCSQASSQPPPQHFPSPLSPAASSSCSASSHLIRPEKSIHLHSQQLSSTSRNKSSSNVSGLPTVAPPLLGGDTSPSRTICMAQVPSPRVSSGRSETSRSPEFCTCCEGNSLQQTVEYKPISTNQSSQSHNPQQDGGSVFGHTVAVTISHCCCEGTQDQIQDGTAVRLPQSPAASNNHNKCIKTKLVSLHPPPRKDFPSSKETLADDGNCISPSRRSLGESPSPSNICWETTRHSDCFSRFDSSSKSHGDKGVVYHNSDSSHRLSPSIHISGALPGDHNTVTQDTLVPSPSSLLLSPTSSVWLATPSSRQSTNQHHHPRVLLRSSCSSASTAVPSPQFGSQRSEVSAASSICRSRLVGATGGSASPGEGGQGDTNSPISVDWSPPFSCTAAPEQEEAERCLLLRLPRADAEERTGRSATAAVDSSCSAVGCLGLSQQQQQQHGGGQGQKRDRTRGGQHHPQPQQAQGQGQQGEVRLVVPLASLGSLQGLSEGEDLDATDAWGGAEPDAVVGESRTLLCQKLRPKKTGGGGGTKHGGDSRNSSGGGGNGQREGGTCSGRPDGAPLLLQLPIPARAPRHVHHYPAQAKLDGEEGRQEGSGGCLCRRSDEGLRRQSISGHDDFLGSAWTSSAKAAISGGSPEMKKIPGGACLLTSSTLASTSFGGEGGVCVLMGSSNTSLCTNERNHDGRCRSNTCMKSDLPTHLRGVPISSLDPAPSPSCRKQHRGSVQSDHSPLMQGGGGGTNGLRDEHSLYCDVAARRGSVEDSTKLAGLGSGKRGCQQRSSQRGECTGSGACSGGSSKTAKIPFSSITGTGTAAATKFLSSSDPVNCEGGGQSARGTNMLLFDSLRGPANKPVATASARVHQGSVSTGSTAGLSTPELSDRAETHTSSKCSAPHCHSPSYRFSSVSLSPLPPPSSPLSASPASPAPPLRSASRQPSLFLPLPRSSSAPVTGGEPLELPSSPDSLSFLPWGPGGVAQESQEDSELLHRRAQEATEAIERAAVRAKAQARQAVERAVAISAAAVAAKAARDAASVAAQGGLGRKMYTEYPDLTRNIHEDYNLFCAAPTLHSPGASPSRRNGRTAGQWDEEGRGHEQGETFGSAGGLHDDRTPEQRVERDFVMEQTCNSGRSWSLDKRRKEREGKGASSADMTKLHGEEGQTVLPSGVDMDLGSRRESVTRGVTTEKLSRSSDIWCHQEKEDTMSISPFISEGEKEVKNVRPRHTTSIARAEPRGAEEVDMIEESTVQTCIDIIQPKEACYPRIGGEEEQEIPHLNQQGSLSKTTLSTADTQRGRKDKVSVAGRGEVLQRAYRGCTEIEGSRLEGEENLSSCVTRACTQDDGPSHFRESCCRSTSSIPPCTTSPWGVLEGDEKERRTSQIEVCLKKGLSSDSNDSRGHEAGSLTPPGREEDVSTSLNKVSRRSSGSQSKSKKQCSMKTKEASSSETQYCECYEENYGPVTKRGGGSRSIREKKSSASSQSGGKQRRQSEEEKRKGHLVLGEGRFGKVVLAEQRATQRAVAVKMIDKRKLRGSGADEWNFRQEVEMHRRLPTHRNIVSVCDVYEDRDTLYLILAAVMHCHNHNVVHRDLKPENILFARNPPSSSYPARHPGPSPSLHPCCQRDLLNMSPISKNFSSNSSSAWRSPPPSLSTCACHENVIPRCCCEGPYQRHPSSCASAACGCRLPFSSHNSPIPCDHHLLRCSSSSTCTGSADPSASAPSHLVQGGHHDHHGGHPQDPCWSRVERTCRSFDSVTDGRRCWCSSSSGPFLFHPQSTNSQATLDCVEKRHEDEEEDLVEVLNSQHNSNCCCSRRLRQRRLTSRRSDEGEGGRGWGGCCRFCGVGAGDSSDLKSQRLERRREFLSSATVKIVDFGAACASTRGQLRGTACGTVHYLAPEVLMGNYYDGFASDAWSLGVILFTMLAAAPPFNAHTHAQLIRQIIRGDYRMSGPVWWRVSVEAKDLISRLLAVNPQNRLTVNEAAHHPWIVRAAPPAFPSFFLSNPHCLSSLATGVATAVTPSTLYDLTSSSYHLCSSHSCCLHCTAAHQSHLCPCEWPPTAPTTTSGCSALASWLALTGSDVACQDSLLPASAASSSSACPHHSCACGCEPPLAWRPSCVCVDTCNRSSSSISNTSLPTACPCRASRRRPSSSTKSGATTTTDKMDKILARHHHADFLDSHCVAAEVSTNCDKHFAKSAGGACEETASIEMQHSLHRTLLSESWEDGAGGKDHQDMSPISQTIVEPLPPPRSQQLGSDFLGCTPVPAAGDTRLSSPTSKSRQERVVSHRESRSDRRKNRCGNTFSNSSSHGARSIASEDSDFLSTDTIASNGLQPTKQQQQQHVSRGECVGASFFSTSDARSIGRTAGVSTCFSGDSEHRVVTRKEYEQSIGREKQQLQLQQLAASSLAPCKSGPPREDAWMDE</sequence>
<feature type="compositionally biased region" description="Gly residues" evidence="4">
    <location>
        <begin position="976"/>
        <end position="989"/>
    </location>
</feature>
<dbReference type="RefSeq" id="XP_067924601.1">
    <property type="nucleotide sequence ID" value="XM_068063419.1"/>
</dbReference>
<keyword evidence="2 3" id="KW-0067">ATP-binding</keyword>
<feature type="compositionally biased region" description="Polar residues" evidence="4">
    <location>
        <begin position="645"/>
        <end position="658"/>
    </location>
</feature>
<dbReference type="Proteomes" id="UP000221165">
    <property type="component" value="Unassembled WGS sequence"/>
</dbReference>
<feature type="region of interest" description="Disordered" evidence="4">
    <location>
        <begin position="2144"/>
        <end position="2168"/>
    </location>
</feature>
<feature type="region of interest" description="Disordered" evidence="4">
    <location>
        <begin position="2668"/>
        <end position="2745"/>
    </location>
</feature>
<reference evidence="6 7" key="1">
    <citation type="journal article" date="2017" name="Int. J. Parasitol.">
        <title>The genome of the protozoan parasite Cystoisospora suis and a reverse vaccinology approach to identify vaccine candidates.</title>
        <authorList>
            <person name="Palmieri N."/>
            <person name="Shrestha A."/>
            <person name="Ruttkowski B."/>
            <person name="Beck T."/>
            <person name="Vogl C."/>
            <person name="Tomley F."/>
            <person name="Blake D.P."/>
            <person name="Joachim A."/>
        </authorList>
    </citation>
    <scope>NUCLEOTIDE SEQUENCE [LARGE SCALE GENOMIC DNA]</scope>
    <source>
        <strain evidence="6 7">Wien I</strain>
    </source>
</reference>
<feature type="compositionally biased region" description="Polar residues" evidence="4">
    <location>
        <begin position="1298"/>
        <end position="1312"/>
    </location>
</feature>
<feature type="compositionally biased region" description="Low complexity" evidence="4">
    <location>
        <begin position="454"/>
        <end position="464"/>
    </location>
</feature>
<feature type="region of interest" description="Disordered" evidence="4">
    <location>
        <begin position="793"/>
        <end position="822"/>
    </location>
</feature>
<dbReference type="GeneID" id="94426630"/>
<feature type="region of interest" description="Disordered" evidence="4">
    <location>
        <begin position="1818"/>
        <end position="1871"/>
    </location>
</feature>
<keyword evidence="7" id="KW-1185">Reference proteome</keyword>
<dbReference type="Gene3D" id="1.10.510.10">
    <property type="entry name" value="Transferase(Phosphotransferase) domain 1"/>
    <property type="match status" value="2"/>
</dbReference>
<dbReference type="Pfam" id="PF00069">
    <property type="entry name" value="Pkinase"/>
    <property type="match status" value="2"/>
</dbReference>
<dbReference type="EMBL" id="MIGC01001411">
    <property type="protein sequence ID" value="PHJ22924.1"/>
    <property type="molecule type" value="Genomic_DNA"/>
</dbReference>
<evidence type="ECO:0000256" key="1">
    <source>
        <dbReference type="ARBA" id="ARBA00022741"/>
    </source>
</evidence>
<evidence type="ECO:0000256" key="3">
    <source>
        <dbReference type="PROSITE-ProRule" id="PRU10141"/>
    </source>
</evidence>
<feature type="compositionally biased region" description="Polar residues" evidence="4">
    <location>
        <begin position="1707"/>
        <end position="1723"/>
    </location>
</feature>
<feature type="region of interest" description="Disordered" evidence="4">
    <location>
        <begin position="1288"/>
        <end position="1417"/>
    </location>
</feature>
<feature type="region of interest" description="Disordered" evidence="4">
    <location>
        <begin position="438"/>
        <end position="464"/>
    </location>
</feature>
<dbReference type="InterPro" id="IPR000719">
    <property type="entry name" value="Prot_kinase_dom"/>
</dbReference>
<dbReference type="VEuPathDB" id="ToxoDB:CSUI_003221"/>
<dbReference type="GO" id="GO:0005524">
    <property type="term" value="F:ATP binding"/>
    <property type="evidence" value="ECO:0007669"/>
    <property type="project" value="UniProtKB-UniRule"/>
</dbReference>
<gene>
    <name evidence="6" type="ORF">CSUI_003221</name>
</gene>
<feature type="region of interest" description="Disordered" evidence="4">
    <location>
        <begin position="2554"/>
        <end position="2589"/>
    </location>
</feature>
<feature type="compositionally biased region" description="Polar residues" evidence="4">
    <location>
        <begin position="232"/>
        <end position="255"/>
    </location>
</feature>
<feature type="region of interest" description="Disordered" evidence="4">
    <location>
        <begin position="1199"/>
        <end position="1232"/>
    </location>
</feature>
<feature type="compositionally biased region" description="Low complexity" evidence="4">
    <location>
        <begin position="1221"/>
        <end position="1232"/>
    </location>
</feature>
<organism evidence="6 7">
    <name type="scientific">Cystoisospora suis</name>
    <dbReference type="NCBI Taxonomy" id="483139"/>
    <lineage>
        <taxon>Eukaryota</taxon>
        <taxon>Sar</taxon>
        <taxon>Alveolata</taxon>
        <taxon>Apicomplexa</taxon>
        <taxon>Conoidasida</taxon>
        <taxon>Coccidia</taxon>
        <taxon>Eucoccidiorida</taxon>
        <taxon>Eimeriorina</taxon>
        <taxon>Sarcocystidae</taxon>
        <taxon>Cystoisospora</taxon>
    </lineage>
</organism>
<feature type="compositionally biased region" description="Pro residues" evidence="4">
    <location>
        <begin position="443"/>
        <end position="453"/>
    </location>
</feature>
<feature type="region of interest" description="Disordered" evidence="4">
    <location>
        <begin position="622"/>
        <end position="658"/>
    </location>
</feature>
<feature type="region of interest" description="Disordered" evidence="4">
    <location>
        <begin position="2829"/>
        <end position="2851"/>
    </location>
</feature>
<feature type="domain" description="Protein kinase" evidence="5">
    <location>
        <begin position="1925"/>
        <end position="2416"/>
    </location>
</feature>
<feature type="compositionally biased region" description="Polar residues" evidence="4">
    <location>
        <begin position="2753"/>
        <end position="2771"/>
    </location>
</feature>
<feature type="region of interest" description="Disordered" evidence="4">
    <location>
        <begin position="1"/>
        <end position="93"/>
    </location>
</feature>
<evidence type="ECO:0000313" key="7">
    <source>
        <dbReference type="Proteomes" id="UP000221165"/>
    </source>
</evidence>
<accession>A0A2C6L5Z0</accession>
<dbReference type="PROSITE" id="PS00108">
    <property type="entry name" value="PROTEIN_KINASE_ST"/>
    <property type="match status" value="1"/>
</dbReference>
<feature type="compositionally biased region" description="Polar residues" evidence="4">
    <location>
        <begin position="523"/>
        <end position="534"/>
    </location>
</feature>
<feature type="compositionally biased region" description="Low complexity" evidence="4">
    <location>
        <begin position="9"/>
        <end position="29"/>
    </location>
</feature>
<feature type="compositionally biased region" description="Low complexity" evidence="4">
    <location>
        <begin position="478"/>
        <end position="494"/>
    </location>
</feature>
<name>A0A2C6L5Z0_9APIC</name>
<proteinExistence type="predicted"/>
<feature type="region of interest" description="Disordered" evidence="4">
    <location>
        <begin position="232"/>
        <end position="412"/>
    </location>
</feature>
<dbReference type="PROSITE" id="PS50011">
    <property type="entry name" value="PROTEIN_KINASE_DOM"/>
    <property type="match status" value="1"/>
</dbReference>
<feature type="compositionally biased region" description="Polar residues" evidence="4">
    <location>
        <begin position="2727"/>
        <end position="2738"/>
    </location>
</feature>
<feature type="compositionally biased region" description="Basic and acidic residues" evidence="4">
    <location>
        <begin position="674"/>
        <end position="687"/>
    </location>
</feature>
<dbReference type="GO" id="GO:0004672">
    <property type="term" value="F:protein kinase activity"/>
    <property type="evidence" value="ECO:0007669"/>
    <property type="project" value="InterPro"/>
</dbReference>
<feature type="region of interest" description="Disordered" evidence="4">
    <location>
        <begin position="1892"/>
        <end position="1927"/>
    </location>
</feature>